<dbReference type="SUPFAM" id="SSF50242">
    <property type="entry name" value="TIMP-like"/>
    <property type="match status" value="1"/>
</dbReference>
<dbReference type="EMBL" id="NCKU01008153">
    <property type="protein sequence ID" value="RWS02106.1"/>
    <property type="molecule type" value="Genomic_DNA"/>
</dbReference>
<dbReference type="EMBL" id="NCKU01005359">
    <property type="protein sequence ID" value="RWS04667.1"/>
    <property type="molecule type" value="Genomic_DNA"/>
</dbReference>
<comment type="caution">
    <text evidence="6">The sequence shown here is derived from an EMBL/GenBank/DDBJ whole genome shotgun (WGS) entry which is preliminary data.</text>
</comment>
<dbReference type="Proteomes" id="UP000285301">
    <property type="component" value="Unassembled WGS sequence"/>
</dbReference>
<feature type="domain" description="NtA" evidence="2">
    <location>
        <begin position="37"/>
        <end position="151"/>
    </location>
</feature>
<dbReference type="Gene3D" id="2.40.50.120">
    <property type="match status" value="1"/>
</dbReference>
<gene>
    <name evidence="4" type="ORF">B4U79_03027</name>
    <name evidence="6" type="ORF">B4U79_03650</name>
    <name evidence="3" type="ORF">B4U79_10288</name>
    <name evidence="5" type="ORF">B4U79_13225</name>
</gene>
<dbReference type="EMBL" id="NCKU01004373">
    <property type="protein sequence ID" value="RWS06042.1"/>
    <property type="molecule type" value="Genomic_DNA"/>
</dbReference>
<accession>A0A3S3NN86</accession>
<dbReference type="GO" id="GO:0005886">
    <property type="term" value="C:plasma membrane"/>
    <property type="evidence" value="ECO:0007669"/>
    <property type="project" value="GOC"/>
</dbReference>
<dbReference type="Pfam" id="PF03146">
    <property type="entry name" value="NtA"/>
    <property type="match status" value="1"/>
</dbReference>
<dbReference type="GO" id="GO:0043113">
    <property type="term" value="P:receptor clustering"/>
    <property type="evidence" value="ECO:0007669"/>
    <property type="project" value="InterPro"/>
</dbReference>
<evidence type="ECO:0000313" key="3">
    <source>
        <dbReference type="EMBL" id="RWS02106.1"/>
    </source>
</evidence>
<dbReference type="GO" id="GO:0043236">
    <property type="term" value="F:laminin binding"/>
    <property type="evidence" value="ECO:0007669"/>
    <property type="project" value="InterPro"/>
</dbReference>
<evidence type="ECO:0000259" key="2">
    <source>
        <dbReference type="PROSITE" id="PS51121"/>
    </source>
</evidence>
<organism evidence="6 7">
    <name type="scientific">Dinothrombium tinctorium</name>
    <dbReference type="NCBI Taxonomy" id="1965070"/>
    <lineage>
        <taxon>Eukaryota</taxon>
        <taxon>Metazoa</taxon>
        <taxon>Ecdysozoa</taxon>
        <taxon>Arthropoda</taxon>
        <taxon>Chelicerata</taxon>
        <taxon>Arachnida</taxon>
        <taxon>Acari</taxon>
        <taxon>Acariformes</taxon>
        <taxon>Trombidiformes</taxon>
        <taxon>Prostigmata</taxon>
        <taxon>Anystina</taxon>
        <taxon>Parasitengona</taxon>
        <taxon>Trombidioidea</taxon>
        <taxon>Trombidiidae</taxon>
        <taxon>Dinothrombium</taxon>
    </lineage>
</organism>
<proteinExistence type="predicted"/>
<protein>
    <submittedName>
        <fullName evidence="6">Agrin-like protein</fullName>
    </submittedName>
</protein>
<evidence type="ECO:0000313" key="6">
    <source>
        <dbReference type="EMBL" id="RWS06042.1"/>
    </source>
</evidence>
<name>A0A3S3NN86_9ACAR</name>
<dbReference type="AlphaFoldDB" id="A0A3S3NN86"/>
<evidence type="ECO:0000313" key="4">
    <source>
        <dbReference type="EMBL" id="RWS04667.1"/>
    </source>
</evidence>
<dbReference type="OrthoDB" id="126772at2759"/>
<dbReference type="STRING" id="1965070.A0A3S3NN86"/>
<evidence type="ECO:0000313" key="7">
    <source>
        <dbReference type="Proteomes" id="UP000285301"/>
    </source>
</evidence>
<reference evidence="6" key="2">
    <citation type="submission" date="2018-11" db="EMBL/GenBank/DDBJ databases">
        <title>Trombidioid mite genomics.</title>
        <authorList>
            <person name="Dong X."/>
        </authorList>
    </citation>
    <scope>NUCLEOTIDE SEQUENCE</scope>
    <source>
        <strain evidence="6">UoL-WK</strain>
    </source>
</reference>
<keyword evidence="7" id="KW-1185">Reference proteome</keyword>
<evidence type="ECO:0000313" key="5">
    <source>
        <dbReference type="EMBL" id="RWS06038.1"/>
    </source>
</evidence>
<dbReference type="InterPro" id="IPR004850">
    <property type="entry name" value="NtA_dom"/>
</dbReference>
<dbReference type="EMBL" id="NCKU01004375">
    <property type="protein sequence ID" value="RWS06038.1"/>
    <property type="molecule type" value="Genomic_DNA"/>
</dbReference>
<dbReference type="PROSITE" id="PS51121">
    <property type="entry name" value="NTA"/>
    <property type="match status" value="1"/>
</dbReference>
<reference evidence="6 7" key="1">
    <citation type="journal article" date="2018" name="Gigascience">
        <title>Genomes of trombidid mites reveal novel predicted allergens and laterally-transferred genes associated with secondary metabolism.</title>
        <authorList>
            <person name="Dong X."/>
            <person name="Chaisiri K."/>
            <person name="Xia D."/>
            <person name="Armstrong S.D."/>
            <person name="Fang Y."/>
            <person name="Donnelly M.J."/>
            <person name="Kadowaki T."/>
            <person name="McGarry J.W."/>
            <person name="Darby A.C."/>
            <person name="Makepeace B.L."/>
        </authorList>
    </citation>
    <scope>NUCLEOTIDE SEQUENCE [LARGE SCALE GENOMIC DNA]</scope>
    <source>
        <strain evidence="6">UoL-WK</strain>
    </source>
</reference>
<dbReference type="InterPro" id="IPR008993">
    <property type="entry name" value="TIMP-like_OB-fold"/>
</dbReference>
<evidence type="ECO:0000256" key="1">
    <source>
        <dbReference type="PROSITE-ProRule" id="PRU00443"/>
    </source>
</evidence>
<comment type="caution">
    <text evidence="1">Lacks conserved residue(s) required for the propagation of feature annotation.</text>
</comment>
<sequence length="151" mass="17590">MARFYAVILSTFFILSFIITLGDTRSRRSQQHHHLVCRKETQSANRLRSRIVQAQFIFTGTVSRIYKSYSRVYRAIVKIKRIMKGERRLTDSHVIIDGFGNPQLCKSEVKEKDTRIFLVNRDSNGRLTLNSSLIRVNLNNLRRTMAAIKSK</sequence>